<evidence type="ECO:0000256" key="11">
    <source>
        <dbReference type="ARBA" id="ARBA00047870"/>
    </source>
</evidence>
<organism evidence="13 14">
    <name type="scientific">Aspergillus sclerotialis</name>
    <dbReference type="NCBI Taxonomy" id="2070753"/>
    <lineage>
        <taxon>Eukaryota</taxon>
        <taxon>Fungi</taxon>
        <taxon>Dikarya</taxon>
        <taxon>Ascomycota</taxon>
        <taxon>Pezizomycotina</taxon>
        <taxon>Eurotiomycetes</taxon>
        <taxon>Eurotiomycetidae</taxon>
        <taxon>Eurotiales</taxon>
        <taxon>Aspergillaceae</taxon>
        <taxon>Aspergillus</taxon>
        <taxon>Aspergillus subgen. Polypaecilum</taxon>
    </lineage>
</organism>
<dbReference type="Gene3D" id="3.40.50.150">
    <property type="entry name" value="Vaccinia Virus protein VP39"/>
    <property type="match status" value="1"/>
</dbReference>
<dbReference type="AlphaFoldDB" id="A0A3A2Z421"/>
<name>A0A3A2Z421_9EURO</name>
<keyword evidence="6" id="KW-0805">Transcription regulation</keyword>
<evidence type="ECO:0000256" key="7">
    <source>
        <dbReference type="ARBA" id="ARBA00023163"/>
    </source>
</evidence>
<dbReference type="Pfam" id="PF13489">
    <property type="entry name" value="Methyltransf_23"/>
    <property type="match status" value="1"/>
</dbReference>
<sequence length="381" mass="42972">MVLTSHSLHDPHLAAIPSPYPDSGNGSGSSDARSSLNSDTKAMSVLTDSDAEQNHHWSNNGSPTIGAAAFATSDRYPWHRQFGRIYQGFRRKAYFLPCDEREQDRLDIFHKVITEARHGDGLLYSPHPPNARILDLGCGTGIWALDVSNKYPNAHVVGVDLAPIQPLNGPKNCDFFPSFDFEGLWEMGEETWDIIHMQMGCGSVAGWESLFRRVFNHLRPGAWFEQVEIDFEPRCDDAPIEPTALHAWYKYLKEATQQTMRPIAHSSGDIIEALQKIGFTDIDHQVVGLPLNPWHHDEQEKKVARWYNLAFCESIEPFTLFPFCNVWHATPDYVQKTTDAVKREAYNSDLHVYNLLHMYRARKPIAARGSVGSAESSHGDA</sequence>
<protein>
    <recommendedName>
        <fullName evidence="10">Velvet complex subunit laeA</fullName>
    </recommendedName>
</protein>
<dbReference type="GO" id="GO:0032259">
    <property type="term" value="P:methylation"/>
    <property type="evidence" value="ECO:0007669"/>
    <property type="project" value="UniProtKB-KW"/>
</dbReference>
<evidence type="ECO:0000256" key="9">
    <source>
        <dbReference type="ARBA" id="ARBA00038158"/>
    </source>
</evidence>
<evidence type="ECO:0000256" key="12">
    <source>
        <dbReference type="SAM" id="MobiDB-lite"/>
    </source>
</evidence>
<evidence type="ECO:0000256" key="4">
    <source>
        <dbReference type="ARBA" id="ARBA00022691"/>
    </source>
</evidence>
<keyword evidence="3" id="KW-0808">Transferase</keyword>
<dbReference type="CDD" id="cd02440">
    <property type="entry name" value="AdoMet_MTases"/>
    <property type="match status" value="1"/>
</dbReference>
<gene>
    <name evidence="13" type="ORF">PHISCL_10173</name>
</gene>
<evidence type="ECO:0000313" key="14">
    <source>
        <dbReference type="Proteomes" id="UP000266188"/>
    </source>
</evidence>
<dbReference type="GO" id="GO:0030435">
    <property type="term" value="P:sporulation resulting in formation of a cellular spore"/>
    <property type="evidence" value="ECO:0007669"/>
    <property type="project" value="UniProtKB-KW"/>
</dbReference>
<keyword evidence="7" id="KW-0804">Transcription</keyword>
<keyword evidence="2" id="KW-0489">Methyltransferase</keyword>
<reference evidence="14" key="1">
    <citation type="submission" date="2017-02" db="EMBL/GenBank/DDBJ databases">
        <authorList>
            <person name="Tafer H."/>
            <person name="Lopandic K."/>
        </authorList>
    </citation>
    <scope>NUCLEOTIDE SEQUENCE [LARGE SCALE GENOMIC DNA]</scope>
    <source>
        <strain evidence="14">CBS 366.77</strain>
    </source>
</reference>
<dbReference type="Proteomes" id="UP000266188">
    <property type="component" value="Unassembled WGS sequence"/>
</dbReference>
<proteinExistence type="inferred from homology"/>
<evidence type="ECO:0000256" key="3">
    <source>
        <dbReference type="ARBA" id="ARBA00022679"/>
    </source>
</evidence>
<accession>A0A3A2Z421</accession>
<dbReference type="InterPro" id="IPR029063">
    <property type="entry name" value="SAM-dependent_MTases_sf"/>
</dbReference>
<dbReference type="STRING" id="2070753.A0A3A2Z421"/>
<evidence type="ECO:0000256" key="8">
    <source>
        <dbReference type="ARBA" id="ARBA00023242"/>
    </source>
</evidence>
<evidence type="ECO:0000256" key="10">
    <source>
        <dbReference type="ARBA" id="ARBA00041581"/>
    </source>
</evidence>
<evidence type="ECO:0000256" key="1">
    <source>
        <dbReference type="ARBA" id="ARBA00004123"/>
    </source>
</evidence>
<dbReference type="PANTHER" id="PTHR43591">
    <property type="entry name" value="METHYLTRANSFERASE"/>
    <property type="match status" value="1"/>
</dbReference>
<feature type="region of interest" description="Disordered" evidence="12">
    <location>
        <begin position="1"/>
        <end position="40"/>
    </location>
</feature>
<comment type="similarity">
    <text evidence="9">Belongs to the methyltransferase superfamily. LaeA methyltransferase family.</text>
</comment>
<comment type="caution">
    <text evidence="13">The sequence shown here is derived from an EMBL/GenBank/DDBJ whole genome shotgun (WGS) entry which is preliminary data.</text>
</comment>
<dbReference type="EMBL" id="MVGC01000899">
    <property type="protein sequence ID" value="RJE17490.1"/>
    <property type="molecule type" value="Genomic_DNA"/>
</dbReference>
<comment type="catalytic activity">
    <reaction evidence="11">
        <text>L-methionyl-[protein] + S-adenosyl-L-methionine = S-methyl-L-methionyl-[protein] + S-adenosyl-L-homocysteine</text>
        <dbReference type="Rhea" id="RHEA:60560"/>
        <dbReference type="Rhea" id="RHEA-COMP:12313"/>
        <dbReference type="Rhea" id="RHEA-COMP:15592"/>
        <dbReference type="ChEBI" id="CHEBI:16044"/>
        <dbReference type="ChEBI" id="CHEBI:57856"/>
        <dbReference type="ChEBI" id="CHEBI:59789"/>
        <dbReference type="ChEBI" id="CHEBI:142742"/>
    </reaction>
    <physiologicalReaction direction="left-to-right" evidence="11">
        <dbReference type="Rhea" id="RHEA:60561"/>
    </physiologicalReaction>
</comment>
<evidence type="ECO:0000256" key="5">
    <source>
        <dbReference type="ARBA" id="ARBA00022969"/>
    </source>
</evidence>
<dbReference type="OrthoDB" id="2013972at2759"/>
<keyword evidence="5" id="KW-0749">Sporulation</keyword>
<keyword evidence="4" id="KW-0949">S-adenosyl-L-methionine</keyword>
<evidence type="ECO:0000256" key="6">
    <source>
        <dbReference type="ARBA" id="ARBA00023015"/>
    </source>
</evidence>
<keyword evidence="14" id="KW-1185">Reference proteome</keyword>
<evidence type="ECO:0000313" key="13">
    <source>
        <dbReference type="EMBL" id="RJE17490.1"/>
    </source>
</evidence>
<evidence type="ECO:0000256" key="2">
    <source>
        <dbReference type="ARBA" id="ARBA00022603"/>
    </source>
</evidence>
<dbReference type="SUPFAM" id="SSF53335">
    <property type="entry name" value="S-adenosyl-L-methionine-dependent methyltransferases"/>
    <property type="match status" value="1"/>
</dbReference>
<dbReference type="PANTHER" id="PTHR43591:SF30">
    <property type="entry name" value="PROTEIN-METHIONINE METHYLTRANSFERASE LAEA"/>
    <property type="match status" value="1"/>
</dbReference>
<feature type="compositionally biased region" description="Polar residues" evidence="12">
    <location>
        <begin position="28"/>
        <end position="40"/>
    </location>
</feature>
<comment type="subcellular location">
    <subcellularLocation>
        <location evidence="1">Nucleus</location>
    </subcellularLocation>
</comment>
<dbReference type="GO" id="GO:0005634">
    <property type="term" value="C:nucleus"/>
    <property type="evidence" value="ECO:0007669"/>
    <property type="project" value="UniProtKB-SubCell"/>
</dbReference>
<dbReference type="GO" id="GO:0008168">
    <property type="term" value="F:methyltransferase activity"/>
    <property type="evidence" value="ECO:0007669"/>
    <property type="project" value="UniProtKB-KW"/>
</dbReference>
<keyword evidence="8" id="KW-0539">Nucleus</keyword>